<dbReference type="SUPFAM" id="SSF51735">
    <property type="entry name" value="NAD(P)-binding Rossmann-fold domains"/>
    <property type="match status" value="1"/>
</dbReference>
<keyword evidence="2" id="KW-1185">Reference proteome</keyword>
<dbReference type="EMBL" id="JBFXLT010000118">
    <property type="protein sequence ID" value="KAL2808199.1"/>
    <property type="molecule type" value="Genomic_DNA"/>
</dbReference>
<dbReference type="InterPro" id="IPR036291">
    <property type="entry name" value="NAD(P)-bd_dom_sf"/>
</dbReference>
<dbReference type="PANTHER" id="PTHR13812:SF23">
    <property type="entry name" value="PRNX PROTEIN"/>
    <property type="match status" value="1"/>
</dbReference>
<dbReference type="Pfam" id="PF02423">
    <property type="entry name" value="OCD_Mu_crystall"/>
    <property type="match status" value="1"/>
</dbReference>
<gene>
    <name evidence="1" type="ORF">BJX63DRAFT_409891</name>
</gene>
<evidence type="ECO:0000313" key="1">
    <source>
        <dbReference type="EMBL" id="KAL2808199.1"/>
    </source>
</evidence>
<sequence length="344" mass="37524">MLLVPEAQVYRILTSLSRLDCVQFLDALTAALVLYSTENTSKPPQKLLHQPPRSSIVTTNGTTSLFMPCSDTRTNAIKIITLPSQGDTVGVNVLFAPSGQILGLVGASHITAFRTALATMCLFARVTHIPKRHIVVFGSGKQVEWHIRLALLLAGAEIEKITIVNRGWRRLQQLDETVLSTVRQTYANVRFTLIAQEDDPGYNILLETELASADAVLCCTPSKAPLFVFRALQTAPKPRFISLIGSYKPNMKEVDTETLLSGGGKVFVDSKEACLAESGELIGAGVSADQLIELGEHFRRNDGSYPKGNIILKCVGMGIMDLVASRLLLEKAKESGQIIEVEEF</sequence>
<proteinExistence type="predicted"/>
<evidence type="ECO:0000313" key="2">
    <source>
        <dbReference type="Proteomes" id="UP001610334"/>
    </source>
</evidence>
<dbReference type="InterPro" id="IPR003462">
    <property type="entry name" value="ODC_Mu_crystall"/>
</dbReference>
<dbReference type="PANTHER" id="PTHR13812">
    <property type="entry name" value="KETIMINE REDUCTASE MU-CRYSTALLIN"/>
    <property type="match status" value="1"/>
</dbReference>
<reference evidence="1 2" key="1">
    <citation type="submission" date="2024-07" db="EMBL/GenBank/DDBJ databases">
        <title>Section-level genome sequencing and comparative genomics of Aspergillus sections Usti and Cavernicolus.</title>
        <authorList>
            <consortium name="Lawrence Berkeley National Laboratory"/>
            <person name="Nybo J.L."/>
            <person name="Vesth T.C."/>
            <person name="Theobald S."/>
            <person name="Frisvad J.C."/>
            <person name="Larsen T.O."/>
            <person name="Kjaerboelling I."/>
            <person name="Rothschild-Mancinelli K."/>
            <person name="Lyhne E.K."/>
            <person name="Kogle M.E."/>
            <person name="Barry K."/>
            <person name="Clum A."/>
            <person name="Na H."/>
            <person name="Ledsgaard L."/>
            <person name="Lin J."/>
            <person name="Lipzen A."/>
            <person name="Kuo A."/>
            <person name="Riley R."/>
            <person name="Mondo S."/>
            <person name="Labutti K."/>
            <person name="Haridas S."/>
            <person name="Pangalinan J."/>
            <person name="Salamov A.A."/>
            <person name="Simmons B.A."/>
            <person name="Magnuson J.K."/>
            <person name="Chen J."/>
            <person name="Drula E."/>
            <person name="Henrissat B."/>
            <person name="Wiebenga A."/>
            <person name="Lubbers R.J."/>
            <person name="Gomes A.C."/>
            <person name="Makela M.R."/>
            <person name="Stajich J."/>
            <person name="Grigoriev I.V."/>
            <person name="Mortensen U.H."/>
            <person name="De Vries R.P."/>
            <person name="Baker S.E."/>
            <person name="Andersen M.R."/>
        </authorList>
    </citation>
    <scope>NUCLEOTIDE SEQUENCE [LARGE SCALE GENOMIC DNA]</scope>
    <source>
        <strain evidence="1 2">CBS 588.65</strain>
    </source>
</reference>
<comment type="caution">
    <text evidence="1">The sequence shown here is derived from an EMBL/GenBank/DDBJ whole genome shotgun (WGS) entry which is preliminary data.</text>
</comment>
<protein>
    <submittedName>
        <fullName evidence="1">Uncharacterized protein</fullName>
    </submittedName>
</protein>
<dbReference type="Gene3D" id="3.40.50.720">
    <property type="entry name" value="NAD(P)-binding Rossmann-like Domain"/>
    <property type="match status" value="1"/>
</dbReference>
<name>A0ABR4GYZ4_9EURO</name>
<dbReference type="Proteomes" id="UP001610334">
    <property type="component" value="Unassembled WGS sequence"/>
</dbReference>
<dbReference type="InterPro" id="IPR023401">
    <property type="entry name" value="ODC_N"/>
</dbReference>
<accession>A0ABR4GYZ4</accession>
<dbReference type="Gene3D" id="3.30.1780.10">
    <property type="entry name" value="ornithine cyclodeaminase, domain 1"/>
    <property type="match status" value="1"/>
</dbReference>
<organism evidence="1 2">
    <name type="scientific">Aspergillus granulosus</name>
    <dbReference type="NCBI Taxonomy" id="176169"/>
    <lineage>
        <taxon>Eukaryota</taxon>
        <taxon>Fungi</taxon>
        <taxon>Dikarya</taxon>
        <taxon>Ascomycota</taxon>
        <taxon>Pezizomycotina</taxon>
        <taxon>Eurotiomycetes</taxon>
        <taxon>Eurotiomycetidae</taxon>
        <taxon>Eurotiales</taxon>
        <taxon>Aspergillaceae</taxon>
        <taxon>Aspergillus</taxon>
        <taxon>Aspergillus subgen. Nidulantes</taxon>
    </lineage>
</organism>